<dbReference type="InterPro" id="IPR001714">
    <property type="entry name" value="Pept_M24_MAP"/>
</dbReference>
<dbReference type="SUPFAM" id="SSF55920">
    <property type="entry name" value="Creatinase/aminopeptidase"/>
    <property type="match status" value="1"/>
</dbReference>
<feature type="domain" description="Peptidase M24" evidence="1">
    <location>
        <begin position="19"/>
        <end position="213"/>
    </location>
</feature>
<evidence type="ECO:0000313" key="2">
    <source>
        <dbReference type="EMBL" id="OIN89272.1"/>
    </source>
</evidence>
<evidence type="ECO:0000313" key="3">
    <source>
        <dbReference type="Proteomes" id="UP000183144"/>
    </source>
</evidence>
<name>A0A1J4RQG3_9BACT</name>
<dbReference type="Proteomes" id="UP000183144">
    <property type="component" value="Unassembled WGS sequence"/>
</dbReference>
<reference evidence="2 3" key="1">
    <citation type="journal article" date="2016" name="Environ. Microbiol.">
        <title>Genomic resolution of a cold subsurface aquifer community provides metabolic insights for novel microbes adapted to high CO concentrations.</title>
        <authorList>
            <person name="Probst A.J."/>
            <person name="Castelle C.J."/>
            <person name="Singh A."/>
            <person name="Brown C.T."/>
            <person name="Anantharaman K."/>
            <person name="Sharon I."/>
            <person name="Hug L.A."/>
            <person name="Burstein D."/>
            <person name="Emerson J.B."/>
            <person name="Thomas B.C."/>
            <person name="Banfield J.F."/>
        </authorList>
    </citation>
    <scope>NUCLEOTIDE SEQUENCE [LARGE SCALE GENOMIC DNA]</scope>
    <source>
        <strain evidence="2">CG1_02_47_37</strain>
    </source>
</reference>
<dbReference type="Gene3D" id="3.90.230.10">
    <property type="entry name" value="Creatinase/methionine aminopeptidase superfamily"/>
    <property type="match status" value="1"/>
</dbReference>
<organism evidence="2 3">
    <name type="scientific">Candidatus Beckwithbacteria bacterium CG1_02_47_37</name>
    <dbReference type="NCBI Taxonomy" id="1805034"/>
    <lineage>
        <taxon>Bacteria</taxon>
        <taxon>Candidatus Beckwithiibacteriota</taxon>
    </lineage>
</organism>
<comment type="caution">
    <text evidence="2">The sequence shown here is derived from an EMBL/GenBank/DDBJ whole genome shotgun (WGS) entry which is preliminary data.</text>
</comment>
<evidence type="ECO:0000259" key="1">
    <source>
        <dbReference type="Pfam" id="PF00557"/>
    </source>
</evidence>
<dbReference type="STRING" id="1805034.AUJ59_02035"/>
<dbReference type="AlphaFoldDB" id="A0A1J4RQG3"/>
<dbReference type="PRINTS" id="PR00599">
    <property type="entry name" value="MAPEPTIDASE"/>
</dbReference>
<sequence>MPPVLPNKPQHPRGKLASIEHGCSLLDQALDFIRPRLLPGQTELQIKKQINNWLKKAGAMGFAFPTIVAFGSHTANIHHRPSHRKLTKNQIIMIDLGIKINGWCSDETRMFILGRPKTVWIKTYNQVLAAQKKAIQALKQTTVPAKQIDSIPRKYFPIPHSVGHGLGKIIHVRPKINPNSQDMIKPGDIFTLEPGRYFPGRFGIRIEDTLLKTKTGFRLLTKFPRLISYI</sequence>
<protein>
    <recommendedName>
        <fullName evidence="1">Peptidase M24 domain-containing protein</fullName>
    </recommendedName>
</protein>
<dbReference type="PANTHER" id="PTHR46112">
    <property type="entry name" value="AMINOPEPTIDASE"/>
    <property type="match status" value="1"/>
</dbReference>
<proteinExistence type="predicted"/>
<dbReference type="InterPro" id="IPR000994">
    <property type="entry name" value="Pept_M24"/>
</dbReference>
<dbReference type="PANTHER" id="PTHR46112:SF3">
    <property type="entry name" value="AMINOPEPTIDASE YPDF"/>
    <property type="match status" value="1"/>
</dbReference>
<gene>
    <name evidence="2" type="ORF">AUJ59_02035</name>
</gene>
<dbReference type="Pfam" id="PF00557">
    <property type="entry name" value="Peptidase_M24"/>
    <property type="match status" value="1"/>
</dbReference>
<dbReference type="InterPro" id="IPR036005">
    <property type="entry name" value="Creatinase/aminopeptidase-like"/>
</dbReference>
<accession>A0A1J4RQG3</accession>
<dbReference type="InterPro" id="IPR050659">
    <property type="entry name" value="Peptidase_M24B"/>
</dbReference>
<dbReference type="GO" id="GO:0008235">
    <property type="term" value="F:metalloexopeptidase activity"/>
    <property type="evidence" value="ECO:0007669"/>
    <property type="project" value="UniProtKB-ARBA"/>
</dbReference>
<dbReference type="EMBL" id="MNUI01000036">
    <property type="protein sequence ID" value="OIN89272.1"/>
    <property type="molecule type" value="Genomic_DNA"/>
</dbReference>
<dbReference type="GO" id="GO:0004177">
    <property type="term" value="F:aminopeptidase activity"/>
    <property type="evidence" value="ECO:0007669"/>
    <property type="project" value="UniProtKB-ARBA"/>
</dbReference>